<reference evidence="1 2" key="1">
    <citation type="submission" date="2015-03" db="EMBL/GenBank/DDBJ databases">
        <title>Genome sequence of Pseudoalteromonas aurantia.</title>
        <authorList>
            <person name="Xie B.-B."/>
            <person name="Rong J.-C."/>
            <person name="Qin Q.-L."/>
            <person name="Zhang Y.-Z."/>
        </authorList>
    </citation>
    <scope>NUCLEOTIDE SEQUENCE [LARGE SCALE GENOMIC DNA]</scope>
    <source>
        <strain evidence="1 2">208</strain>
    </source>
</reference>
<gene>
    <name evidence="1" type="ORF">PAUR_a1493</name>
</gene>
<sequence length="132" mass="14962">MIRLKLGLAMVVLNINVVIANPLIGTWQFVKGEYATDKGLVTARAPELSSVKIISKSHFSYITQNNGKFLYAGGGSYQLDNTHFTEHVEYGNVNNLIGKSMAFTYQIEQDLWHHTLHKNGKLVEREVWQKIN</sequence>
<name>A0ABR9ECC8_9GAMM</name>
<comment type="caution">
    <text evidence="1">The sequence shown here is derived from an EMBL/GenBank/DDBJ whole genome shotgun (WGS) entry which is preliminary data.</text>
</comment>
<dbReference type="RefSeq" id="WP_225738317.1">
    <property type="nucleotide sequence ID" value="NZ_AQGV01000012.1"/>
</dbReference>
<dbReference type="EMBL" id="AQGV01000012">
    <property type="protein sequence ID" value="MBE0367999.1"/>
    <property type="molecule type" value="Genomic_DNA"/>
</dbReference>
<dbReference type="Proteomes" id="UP000615755">
    <property type="component" value="Unassembled WGS sequence"/>
</dbReference>
<protein>
    <recommendedName>
        <fullName evidence="3">DUF4488 domain-containing protein</fullName>
    </recommendedName>
</protein>
<organism evidence="1 2">
    <name type="scientific">Pseudoalteromonas aurantia 208</name>
    <dbReference type="NCBI Taxonomy" id="1314867"/>
    <lineage>
        <taxon>Bacteria</taxon>
        <taxon>Pseudomonadati</taxon>
        <taxon>Pseudomonadota</taxon>
        <taxon>Gammaproteobacteria</taxon>
        <taxon>Alteromonadales</taxon>
        <taxon>Pseudoalteromonadaceae</taxon>
        <taxon>Pseudoalteromonas</taxon>
    </lineage>
</organism>
<evidence type="ECO:0000313" key="2">
    <source>
        <dbReference type="Proteomes" id="UP000615755"/>
    </source>
</evidence>
<proteinExistence type="predicted"/>
<accession>A0ABR9ECC8</accession>
<evidence type="ECO:0000313" key="1">
    <source>
        <dbReference type="EMBL" id="MBE0367999.1"/>
    </source>
</evidence>
<dbReference type="Gene3D" id="2.40.128.490">
    <property type="entry name" value="Uncharacterised protein PF14869, DUF4488"/>
    <property type="match status" value="1"/>
</dbReference>
<keyword evidence="2" id="KW-1185">Reference proteome</keyword>
<evidence type="ECO:0008006" key="3">
    <source>
        <dbReference type="Google" id="ProtNLM"/>
    </source>
</evidence>